<feature type="transmembrane region" description="Helical" evidence="1">
    <location>
        <begin position="178"/>
        <end position="196"/>
    </location>
</feature>
<feature type="transmembrane region" description="Helical" evidence="1">
    <location>
        <begin position="208"/>
        <end position="237"/>
    </location>
</feature>
<feature type="transmembrane region" description="Helical" evidence="1">
    <location>
        <begin position="46"/>
        <end position="67"/>
    </location>
</feature>
<protein>
    <recommendedName>
        <fullName evidence="4">HTTM domain-containing protein</fullName>
    </recommendedName>
</protein>
<feature type="transmembrane region" description="Helical" evidence="1">
    <location>
        <begin position="87"/>
        <end position="107"/>
    </location>
</feature>
<dbReference type="AlphaFoldDB" id="A0A2S0RD10"/>
<feature type="transmembrane region" description="Helical" evidence="1">
    <location>
        <begin position="308"/>
        <end position="326"/>
    </location>
</feature>
<reference evidence="2 3" key="1">
    <citation type="submission" date="2018-04" db="EMBL/GenBank/DDBJ databases">
        <title>Genome sequencing of Flavobacterium sp. HYN0048.</title>
        <authorList>
            <person name="Yi H."/>
            <person name="Baek C."/>
        </authorList>
    </citation>
    <scope>NUCLEOTIDE SEQUENCE [LARGE SCALE GENOMIC DNA]</scope>
    <source>
        <strain evidence="2 3">HYN0048</strain>
    </source>
</reference>
<dbReference type="EMBL" id="CP028811">
    <property type="protein sequence ID" value="AWA29633.1"/>
    <property type="molecule type" value="Genomic_DNA"/>
</dbReference>
<dbReference type="OrthoDB" id="9785438at2"/>
<keyword evidence="1" id="KW-0812">Transmembrane</keyword>
<keyword evidence="1" id="KW-0472">Membrane</keyword>
<feature type="transmembrane region" description="Helical" evidence="1">
    <location>
        <begin position="249"/>
        <end position="267"/>
    </location>
</feature>
<keyword evidence="3" id="KW-1185">Reference proteome</keyword>
<name>A0A2S0RD10_9FLAO</name>
<gene>
    <name evidence="2" type="ORF">HYN48_05790</name>
</gene>
<evidence type="ECO:0008006" key="4">
    <source>
        <dbReference type="Google" id="ProtNLM"/>
    </source>
</evidence>
<feature type="transmembrane region" description="Helical" evidence="1">
    <location>
        <begin position="119"/>
        <end position="138"/>
    </location>
</feature>
<accession>A0A2S0RD10</accession>
<dbReference type="RefSeq" id="WP_108370217.1">
    <property type="nucleotide sequence ID" value="NZ_CP028811.1"/>
</dbReference>
<sequence length="457" mass="53170">MFDKFIRPFQSKTAAGLISHPGYLMLLAFFNGALLMNFHSMYRKDLVFSLVLIFFGTVSMIHIRHWWAAVANCLLTLTYFWGKFPRMANHSNLEFFIEIVILGLLLAKVSNRNFRIPDGLISRIFRFSLVTVYFYTGFHKLNTDFFNSSVSCVNDINAYAFSIFTAKPVTLSPQLSSFFQYATIFIEMVLPFGLLWNKTRKYSAMLLLLFHLYLGLTVFGDFSALACFLILGCLIDFERRSIDSGLIRHIRVYLAFIVTASIAKPFLDKYIIAQEVPHLHGALFNFGALWFFAYYLRHYRAADTGPRFRQYLIPACCCVLISLWSMKTYIGLGNSANLTMFSNLVTEKSRSNHLLIDTRKTKIFKFEEDNILVLKLDERLQKEKAEGFIFPVTEFRYRASNWVKAHPDWAIHCTIVHKSDTTVVTDLRKTGLIRTEWWYRYLNFRKIQPDGPCQCLW</sequence>
<feature type="transmembrane region" description="Helical" evidence="1">
    <location>
        <begin position="20"/>
        <end position="39"/>
    </location>
</feature>
<dbReference type="KEGG" id="fmg:HYN48_05790"/>
<organism evidence="2 3">
    <name type="scientific">Flavobacterium magnum</name>
    <dbReference type="NCBI Taxonomy" id="2162713"/>
    <lineage>
        <taxon>Bacteria</taxon>
        <taxon>Pseudomonadati</taxon>
        <taxon>Bacteroidota</taxon>
        <taxon>Flavobacteriia</taxon>
        <taxon>Flavobacteriales</taxon>
        <taxon>Flavobacteriaceae</taxon>
        <taxon>Flavobacterium</taxon>
    </lineage>
</organism>
<dbReference type="Proteomes" id="UP000244193">
    <property type="component" value="Chromosome"/>
</dbReference>
<keyword evidence="1" id="KW-1133">Transmembrane helix</keyword>
<evidence type="ECO:0000313" key="2">
    <source>
        <dbReference type="EMBL" id="AWA29633.1"/>
    </source>
</evidence>
<proteinExistence type="predicted"/>
<feature type="transmembrane region" description="Helical" evidence="1">
    <location>
        <begin position="279"/>
        <end position="296"/>
    </location>
</feature>
<evidence type="ECO:0000313" key="3">
    <source>
        <dbReference type="Proteomes" id="UP000244193"/>
    </source>
</evidence>
<evidence type="ECO:0000256" key="1">
    <source>
        <dbReference type="SAM" id="Phobius"/>
    </source>
</evidence>